<name>A0A2H0W7Q6_9BACT</name>
<dbReference type="InterPro" id="IPR006145">
    <property type="entry name" value="PsdUridine_synth_RsuA/RluA"/>
</dbReference>
<dbReference type="InterPro" id="IPR020103">
    <property type="entry name" value="PsdUridine_synth_cat_dom_sf"/>
</dbReference>
<evidence type="ECO:0000256" key="2">
    <source>
        <dbReference type="ARBA" id="ARBA00023235"/>
    </source>
</evidence>
<dbReference type="EMBL" id="PEZT01000030">
    <property type="protein sequence ID" value="PIS08692.1"/>
    <property type="molecule type" value="Genomic_DNA"/>
</dbReference>
<dbReference type="GO" id="GO:0140098">
    <property type="term" value="F:catalytic activity, acting on RNA"/>
    <property type="evidence" value="ECO:0007669"/>
    <property type="project" value="UniProtKB-ARBA"/>
</dbReference>
<dbReference type="Proteomes" id="UP000230093">
    <property type="component" value="Unassembled WGS sequence"/>
</dbReference>
<evidence type="ECO:0000256" key="1">
    <source>
        <dbReference type="ARBA" id="ARBA00010876"/>
    </source>
</evidence>
<comment type="similarity">
    <text evidence="1 4">Belongs to the pseudouridine synthase RluA family.</text>
</comment>
<dbReference type="PROSITE" id="PS01129">
    <property type="entry name" value="PSI_RLU"/>
    <property type="match status" value="1"/>
</dbReference>
<accession>A0A2H0W7Q6</accession>
<comment type="catalytic activity">
    <reaction evidence="4">
        <text>a uridine in RNA = a pseudouridine in RNA</text>
        <dbReference type="Rhea" id="RHEA:48348"/>
        <dbReference type="Rhea" id="RHEA-COMP:12068"/>
        <dbReference type="Rhea" id="RHEA-COMP:12069"/>
        <dbReference type="ChEBI" id="CHEBI:65314"/>
        <dbReference type="ChEBI" id="CHEBI:65315"/>
    </reaction>
</comment>
<comment type="function">
    <text evidence="4">Responsible for synthesis of pseudouridine from uracil.</text>
</comment>
<evidence type="ECO:0000313" key="6">
    <source>
        <dbReference type="EMBL" id="PIS08692.1"/>
    </source>
</evidence>
<dbReference type="EC" id="5.4.99.-" evidence="4"/>
<dbReference type="GO" id="GO:0003723">
    <property type="term" value="F:RNA binding"/>
    <property type="evidence" value="ECO:0007669"/>
    <property type="project" value="InterPro"/>
</dbReference>
<dbReference type="InterPro" id="IPR050188">
    <property type="entry name" value="RluA_PseudoU_synthase"/>
</dbReference>
<dbReference type="GO" id="GO:0000455">
    <property type="term" value="P:enzyme-directed rRNA pseudouridine synthesis"/>
    <property type="evidence" value="ECO:0007669"/>
    <property type="project" value="TreeGrafter"/>
</dbReference>
<dbReference type="Gene3D" id="3.30.2350.10">
    <property type="entry name" value="Pseudouridine synthase"/>
    <property type="match status" value="1"/>
</dbReference>
<dbReference type="PANTHER" id="PTHR21600">
    <property type="entry name" value="MITOCHONDRIAL RNA PSEUDOURIDINE SYNTHASE"/>
    <property type="match status" value="1"/>
</dbReference>
<evidence type="ECO:0000256" key="4">
    <source>
        <dbReference type="RuleBase" id="RU362028"/>
    </source>
</evidence>
<reference evidence="7" key="1">
    <citation type="submission" date="2017-09" db="EMBL/GenBank/DDBJ databases">
        <title>Depth-based differentiation of microbial function through sediment-hosted aquifers and enrichment of novel symbionts in the deep terrestrial subsurface.</title>
        <authorList>
            <person name="Probst A.J."/>
            <person name="Ladd B."/>
            <person name="Jarett J.K."/>
            <person name="Geller-Mcgrath D.E."/>
            <person name="Sieber C.M.K."/>
            <person name="Emerson J.B."/>
            <person name="Anantharaman K."/>
            <person name="Thomas B.C."/>
            <person name="Malmstrom R."/>
            <person name="Stieglmeier M."/>
            <person name="Klingl A."/>
            <person name="Woyke T."/>
            <person name="Ryan C.M."/>
            <person name="Banfield J.F."/>
        </authorList>
    </citation>
    <scope>NUCLEOTIDE SEQUENCE [LARGE SCALE GENOMIC DNA]</scope>
</reference>
<dbReference type="PANTHER" id="PTHR21600:SF44">
    <property type="entry name" value="RIBOSOMAL LARGE SUBUNIT PSEUDOURIDINE SYNTHASE D"/>
    <property type="match status" value="1"/>
</dbReference>
<gene>
    <name evidence="6" type="ORF">COT75_05385</name>
</gene>
<dbReference type="Pfam" id="PF00849">
    <property type="entry name" value="PseudoU_synth_2"/>
    <property type="match status" value="1"/>
</dbReference>
<organism evidence="6 7">
    <name type="scientific">Candidatus Beckwithbacteria bacterium CG10_big_fil_rev_8_21_14_0_10_34_10</name>
    <dbReference type="NCBI Taxonomy" id="1974495"/>
    <lineage>
        <taxon>Bacteria</taxon>
        <taxon>Candidatus Beckwithiibacteriota</taxon>
    </lineage>
</organism>
<dbReference type="CDD" id="cd02869">
    <property type="entry name" value="PseudoU_synth_RluA_like"/>
    <property type="match status" value="1"/>
</dbReference>
<dbReference type="SUPFAM" id="SSF55120">
    <property type="entry name" value="Pseudouridine synthase"/>
    <property type="match status" value="1"/>
</dbReference>
<comment type="caution">
    <text evidence="6">The sequence shown here is derived from an EMBL/GenBank/DDBJ whole genome shotgun (WGS) entry which is preliminary data.</text>
</comment>
<keyword evidence="2 4" id="KW-0413">Isomerase</keyword>
<feature type="domain" description="Pseudouridine synthase RsuA/RluA-like" evidence="5">
    <location>
        <begin position="12"/>
        <end position="187"/>
    </location>
</feature>
<proteinExistence type="inferred from homology"/>
<dbReference type="InterPro" id="IPR006224">
    <property type="entry name" value="PsdUridine_synth_RluA-like_CS"/>
</dbReference>
<feature type="active site" evidence="3">
    <location>
        <position position="80"/>
    </location>
</feature>
<evidence type="ECO:0000313" key="7">
    <source>
        <dbReference type="Proteomes" id="UP000230093"/>
    </source>
</evidence>
<dbReference type="InterPro" id="IPR006225">
    <property type="entry name" value="PsdUridine_synth_RluC/D"/>
</dbReference>
<protein>
    <recommendedName>
        <fullName evidence="4">Pseudouridine synthase</fullName>
        <ecNumber evidence="4">5.4.99.-</ecNumber>
    </recommendedName>
</protein>
<dbReference type="AlphaFoldDB" id="A0A2H0W7Q6"/>
<dbReference type="GO" id="GO:0009982">
    <property type="term" value="F:pseudouridine synthase activity"/>
    <property type="evidence" value="ECO:0007669"/>
    <property type="project" value="InterPro"/>
</dbReference>
<evidence type="ECO:0000256" key="3">
    <source>
        <dbReference type="PIRSR" id="PIRSR606225-1"/>
    </source>
</evidence>
<sequence length="248" mass="29102">MPEPSVLFQDSYLLVINKPSGLVVNRAESVKEKTLQDWMEEKYPKIFDLKNIKALTKNKDNISEEEIVFLNRSGLVHRLDKDTSGLMVLAKNSKTLFNLQSQFKQRKVIKKYYCLVHGKVEPKVGDIRLPLGRKPQDSRKFTVRLAGRKAVTEYKVLKYLSWENENFSFVEVNLKTGRTHQIRVHFKYLSHPLVGDKIYLSKKRYKKDLLWCPRLFLHSFFLSFSHPDSLKKLEFKTDLPADLEKIVE</sequence>
<evidence type="ECO:0000259" key="5">
    <source>
        <dbReference type="Pfam" id="PF00849"/>
    </source>
</evidence>
<dbReference type="NCBIfam" id="TIGR00005">
    <property type="entry name" value="rluA_subfam"/>
    <property type="match status" value="1"/>
</dbReference>